<dbReference type="InterPro" id="IPR036837">
    <property type="entry name" value="Cation_efflux_CTD_sf"/>
</dbReference>
<dbReference type="InterPro" id="IPR027469">
    <property type="entry name" value="Cation_efflux_TMD_sf"/>
</dbReference>
<gene>
    <name evidence="8" type="ORF">EDC65_5132</name>
</gene>
<dbReference type="AlphaFoldDB" id="A0A3N1KT26"/>
<dbReference type="Pfam" id="PF01545">
    <property type="entry name" value="Cation_efflux"/>
    <property type="match status" value="1"/>
</dbReference>
<dbReference type="GO" id="GO:0005886">
    <property type="term" value="C:plasma membrane"/>
    <property type="evidence" value="ECO:0007669"/>
    <property type="project" value="TreeGrafter"/>
</dbReference>
<evidence type="ECO:0000256" key="3">
    <source>
        <dbReference type="ARBA" id="ARBA00022692"/>
    </source>
</evidence>
<keyword evidence="3 6" id="KW-0812">Transmembrane</keyword>
<evidence type="ECO:0000256" key="2">
    <source>
        <dbReference type="ARBA" id="ARBA00022448"/>
    </source>
</evidence>
<evidence type="ECO:0000313" key="8">
    <source>
        <dbReference type="EMBL" id="ROP81276.1"/>
    </source>
</evidence>
<comment type="subcellular location">
    <subcellularLocation>
        <location evidence="1">Membrane</location>
        <topology evidence="1">Multi-pass membrane protein</topology>
    </subcellularLocation>
</comment>
<evidence type="ECO:0000256" key="6">
    <source>
        <dbReference type="SAM" id="Phobius"/>
    </source>
</evidence>
<dbReference type="GO" id="GO:0015086">
    <property type="term" value="F:cadmium ion transmembrane transporter activity"/>
    <property type="evidence" value="ECO:0007669"/>
    <property type="project" value="TreeGrafter"/>
</dbReference>
<reference evidence="8 9" key="1">
    <citation type="submission" date="2018-11" db="EMBL/GenBank/DDBJ databases">
        <title>Genomic Encyclopedia of Type Strains, Phase IV (KMG-IV): sequencing the most valuable type-strain genomes for metagenomic binning, comparative biology and taxonomic classification.</title>
        <authorList>
            <person name="Goeker M."/>
        </authorList>
    </citation>
    <scope>NUCLEOTIDE SEQUENCE [LARGE SCALE GENOMIC DNA]</scope>
    <source>
        <strain evidence="8 9">DSM 5900</strain>
    </source>
</reference>
<dbReference type="SUPFAM" id="SSF161111">
    <property type="entry name" value="Cation efflux protein transmembrane domain-like"/>
    <property type="match status" value="1"/>
</dbReference>
<keyword evidence="4 6" id="KW-1133">Transmembrane helix</keyword>
<feature type="transmembrane region" description="Helical" evidence="6">
    <location>
        <begin position="71"/>
        <end position="91"/>
    </location>
</feature>
<name>A0A3N1KT26_9PROT</name>
<dbReference type="GO" id="GO:0015093">
    <property type="term" value="F:ferrous iron transmembrane transporter activity"/>
    <property type="evidence" value="ECO:0007669"/>
    <property type="project" value="TreeGrafter"/>
</dbReference>
<feature type="transmembrane region" description="Helical" evidence="6">
    <location>
        <begin position="146"/>
        <end position="165"/>
    </location>
</feature>
<protein>
    <submittedName>
        <fullName evidence="8">Cation diffusion facilitator family transporter</fullName>
    </submittedName>
</protein>
<proteinExistence type="predicted"/>
<comment type="caution">
    <text evidence="8">The sequence shown here is derived from an EMBL/GenBank/DDBJ whole genome shotgun (WGS) entry which is preliminary data.</text>
</comment>
<evidence type="ECO:0000259" key="7">
    <source>
        <dbReference type="Pfam" id="PF01545"/>
    </source>
</evidence>
<dbReference type="Proteomes" id="UP000278222">
    <property type="component" value="Unassembled WGS sequence"/>
</dbReference>
<evidence type="ECO:0000256" key="5">
    <source>
        <dbReference type="ARBA" id="ARBA00023136"/>
    </source>
</evidence>
<evidence type="ECO:0000256" key="1">
    <source>
        <dbReference type="ARBA" id="ARBA00004141"/>
    </source>
</evidence>
<dbReference type="PANTHER" id="PTHR43840">
    <property type="entry name" value="MITOCHONDRIAL METAL TRANSPORTER 1-RELATED"/>
    <property type="match status" value="1"/>
</dbReference>
<dbReference type="EMBL" id="RJKX01000018">
    <property type="protein sequence ID" value="ROP81276.1"/>
    <property type="molecule type" value="Genomic_DNA"/>
</dbReference>
<dbReference type="GO" id="GO:0015341">
    <property type="term" value="F:zinc efflux antiporter activity"/>
    <property type="evidence" value="ECO:0007669"/>
    <property type="project" value="TreeGrafter"/>
</dbReference>
<dbReference type="Gene3D" id="1.20.1510.10">
    <property type="entry name" value="Cation efflux protein transmembrane domain"/>
    <property type="match status" value="1"/>
</dbReference>
<dbReference type="InterPro" id="IPR058533">
    <property type="entry name" value="Cation_efflux_TM"/>
</dbReference>
<dbReference type="PANTHER" id="PTHR43840:SF15">
    <property type="entry name" value="MITOCHONDRIAL METAL TRANSPORTER 1-RELATED"/>
    <property type="match status" value="1"/>
</dbReference>
<dbReference type="GO" id="GO:0006882">
    <property type="term" value="P:intracellular zinc ion homeostasis"/>
    <property type="evidence" value="ECO:0007669"/>
    <property type="project" value="TreeGrafter"/>
</dbReference>
<evidence type="ECO:0000256" key="4">
    <source>
        <dbReference type="ARBA" id="ARBA00022989"/>
    </source>
</evidence>
<dbReference type="SUPFAM" id="SSF160240">
    <property type="entry name" value="Cation efflux protein cytoplasmic domain-like"/>
    <property type="match status" value="1"/>
</dbReference>
<keyword evidence="9" id="KW-1185">Reference proteome</keyword>
<evidence type="ECO:0000313" key="9">
    <source>
        <dbReference type="Proteomes" id="UP000278222"/>
    </source>
</evidence>
<dbReference type="InterPro" id="IPR050291">
    <property type="entry name" value="CDF_Transporter"/>
</dbReference>
<accession>A0A3N1KT26</accession>
<organism evidence="8 9">
    <name type="scientific">Stella humosa</name>
    <dbReference type="NCBI Taxonomy" id="94"/>
    <lineage>
        <taxon>Bacteria</taxon>
        <taxon>Pseudomonadati</taxon>
        <taxon>Pseudomonadota</taxon>
        <taxon>Alphaproteobacteria</taxon>
        <taxon>Rhodospirillales</taxon>
        <taxon>Stellaceae</taxon>
        <taxon>Stella</taxon>
    </lineage>
</organism>
<dbReference type="Gene3D" id="3.30.70.1350">
    <property type="entry name" value="Cation efflux protein, cytoplasmic domain"/>
    <property type="match status" value="1"/>
</dbReference>
<feature type="transmembrane region" description="Helical" evidence="6">
    <location>
        <begin position="171"/>
        <end position="193"/>
    </location>
</feature>
<keyword evidence="5 6" id="KW-0472">Membrane</keyword>
<keyword evidence="2" id="KW-0813">Transport</keyword>
<feature type="transmembrane region" description="Helical" evidence="6">
    <location>
        <begin position="20"/>
        <end position="50"/>
    </location>
</feature>
<sequence length="284" mass="30398">MIRNGLAVDIVMWSGYLGLALWTGALTIVAECLQSGITLGLSALSLVVLWRINRGRLADYDFGTGKLEQAVSLLTALAIIGGSLFVMAEIAARFRHFEETESAGLLVALGVVALDFVVDVTVLTGMRRAATGTVSPVVDAERKARLTRCVASSVVVMSVAVSALLGGRVGIWADLVGSAFLSLFMLWLAFGIVRRVLPDLLDKALDEELQLHINRALVGHFDRYESLGQVRSRRAGSRLVVEIELGFAAALPLGEVVERLAALRAELERDLPGSHVVLIPTVAA</sequence>
<feature type="domain" description="Cation efflux protein transmembrane" evidence="7">
    <location>
        <begin position="6"/>
        <end position="201"/>
    </location>
</feature>
<feature type="transmembrane region" description="Helical" evidence="6">
    <location>
        <begin position="103"/>
        <end position="125"/>
    </location>
</feature>